<dbReference type="SUPFAM" id="SSF46689">
    <property type="entry name" value="Homeodomain-like"/>
    <property type="match status" value="1"/>
</dbReference>
<dbReference type="EMBL" id="BAHC01000069">
    <property type="protein sequence ID" value="GAB89719.1"/>
    <property type="molecule type" value="Genomic_DNA"/>
</dbReference>
<comment type="caution">
    <text evidence="6">The sequence shown here is derived from an EMBL/GenBank/DDBJ whole genome shotgun (WGS) entry which is preliminary data.</text>
</comment>
<dbReference type="InterPro" id="IPR050109">
    <property type="entry name" value="HTH-type_TetR-like_transc_reg"/>
</dbReference>
<dbReference type="InterPro" id="IPR001647">
    <property type="entry name" value="HTH_TetR"/>
</dbReference>
<dbReference type="PANTHER" id="PTHR30055:SF234">
    <property type="entry name" value="HTH-TYPE TRANSCRIPTIONAL REGULATOR BETI"/>
    <property type="match status" value="1"/>
</dbReference>
<proteinExistence type="predicted"/>
<dbReference type="PROSITE" id="PS50977">
    <property type="entry name" value="HTH_TETR_2"/>
    <property type="match status" value="1"/>
</dbReference>
<dbReference type="PANTHER" id="PTHR30055">
    <property type="entry name" value="HTH-TYPE TRANSCRIPTIONAL REGULATOR RUTR"/>
    <property type="match status" value="1"/>
</dbReference>
<dbReference type="AlphaFoldDB" id="K6WT38"/>
<evidence type="ECO:0000313" key="7">
    <source>
        <dbReference type="Proteomes" id="UP000008363"/>
    </source>
</evidence>
<evidence type="ECO:0000256" key="1">
    <source>
        <dbReference type="ARBA" id="ARBA00023015"/>
    </source>
</evidence>
<evidence type="ECO:0000256" key="4">
    <source>
        <dbReference type="PROSITE-ProRule" id="PRU00335"/>
    </source>
</evidence>
<evidence type="ECO:0000259" key="5">
    <source>
        <dbReference type="PROSITE" id="PS50977"/>
    </source>
</evidence>
<evidence type="ECO:0000256" key="2">
    <source>
        <dbReference type="ARBA" id="ARBA00023125"/>
    </source>
</evidence>
<dbReference type="eggNOG" id="COG1309">
    <property type="taxonomic scope" value="Bacteria"/>
</dbReference>
<dbReference type="PRINTS" id="PR00455">
    <property type="entry name" value="HTHTETR"/>
</dbReference>
<dbReference type="GO" id="GO:0000976">
    <property type="term" value="F:transcription cis-regulatory region binding"/>
    <property type="evidence" value="ECO:0007669"/>
    <property type="project" value="TreeGrafter"/>
</dbReference>
<organism evidence="6 7">
    <name type="scientific">Gordonia rhizosphera NBRC 16068</name>
    <dbReference type="NCBI Taxonomy" id="1108045"/>
    <lineage>
        <taxon>Bacteria</taxon>
        <taxon>Bacillati</taxon>
        <taxon>Actinomycetota</taxon>
        <taxon>Actinomycetes</taxon>
        <taxon>Mycobacteriales</taxon>
        <taxon>Gordoniaceae</taxon>
        <taxon>Gordonia</taxon>
    </lineage>
</organism>
<keyword evidence="2 4" id="KW-0238">DNA-binding</keyword>
<dbReference type="InterPro" id="IPR009057">
    <property type="entry name" value="Homeodomain-like_sf"/>
</dbReference>
<dbReference type="Gene3D" id="1.10.357.10">
    <property type="entry name" value="Tetracycline Repressor, domain 2"/>
    <property type="match status" value="1"/>
</dbReference>
<dbReference type="STRING" id="1108045.GORHZ_069_00980"/>
<protein>
    <submittedName>
        <fullName evidence="6">Putative TetR family transcriptional regulator</fullName>
    </submittedName>
</protein>
<feature type="domain" description="HTH tetR-type" evidence="5">
    <location>
        <begin position="9"/>
        <end position="69"/>
    </location>
</feature>
<reference evidence="6 7" key="1">
    <citation type="submission" date="2012-08" db="EMBL/GenBank/DDBJ databases">
        <title>Whole genome shotgun sequence of Gordonia rhizosphera NBRC 16068.</title>
        <authorList>
            <person name="Takarada H."/>
            <person name="Isaki S."/>
            <person name="Hosoyama A."/>
            <person name="Tsuchikane K."/>
            <person name="Katsumata H."/>
            <person name="Baba S."/>
            <person name="Ohji S."/>
            <person name="Yamazaki S."/>
            <person name="Fujita N."/>
        </authorList>
    </citation>
    <scope>NUCLEOTIDE SEQUENCE [LARGE SCALE GENOMIC DNA]</scope>
    <source>
        <strain evidence="6 7">NBRC 16068</strain>
    </source>
</reference>
<dbReference type="Proteomes" id="UP000008363">
    <property type="component" value="Unassembled WGS sequence"/>
</dbReference>
<keyword evidence="7" id="KW-1185">Reference proteome</keyword>
<dbReference type="GO" id="GO:0003700">
    <property type="term" value="F:DNA-binding transcription factor activity"/>
    <property type="evidence" value="ECO:0007669"/>
    <property type="project" value="TreeGrafter"/>
</dbReference>
<evidence type="ECO:0000313" key="6">
    <source>
        <dbReference type="EMBL" id="GAB89719.1"/>
    </source>
</evidence>
<feature type="DNA-binding region" description="H-T-H motif" evidence="4">
    <location>
        <begin position="32"/>
        <end position="51"/>
    </location>
</feature>
<gene>
    <name evidence="6" type="ORF">GORHZ_069_00980</name>
</gene>
<accession>K6WT38</accession>
<evidence type="ECO:0000256" key="3">
    <source>
        <dbReference type="ARBA" id="ARBA00023163"/>
    </source>
</evidence>
<keyword evidence="3" id="KW-0804">Transcription</keyword>
<name>K6WT38_9ACTN</name>
<sequence>METERRGRGEARERVLDAALELFSGHGVSGTSFQMIADALGVTKAAVYHQFQSKNDLVIAVTERELGILEERLRAVEAAAGDDTALARAALLDQVIDLAVADRGLVGTLQFDPVIVGVLADHQPFADYVTRLFGALLGEGTDENLVAGAMLSGAIAVGVMHPSVAHLDSADLRDHIQKILRRIIFEGVDTAPTN</sequence>
<dbReference type="Pfam" id="PF00440">
    <property type="entry name" value="TetR_N"/>
    <property type="match status" value="1"/>
</dbReference>
<keyword evidence="1" id="KW-0805">Transcription regulation</keyword>